<geneLocation type="mitochondrion" evidence="3"/>
<dbReference type="Pfam" id="PF13966">
    <property type="entry name" value="zf-RVT"/>
    <property type="match status" value="1"/>
</dbReference>
<sequence>MLKHVWNLCSDRENSIWSSWVWTYLIKRRSFWELKCPGDCSWTWRKILNLREIARGKIKYPVGDGRTSRDRIVWAESPNGKFSIKSAWNSVRHRETVVGWHKLVWFKNLIPRHAIILWMAIRGKLYTQDKLVSMGIIQINRCVLCKEEEETLDHLFSSCPFTARIWSLLCDRCALPRSHRRWETNVEWLSRNFSDKSLLSLIVRLMFAAFVYSLWKERKMRMQSGKTRRLVQIYLEILEYVRTRTIYLRNFPRSSANIRLVEAWGLTDSICS</sequence>
<keyword evidence="1" id="KW-1133">Transmembrane helix</keyword>
<evidence type="ECO:0000256" key="1">
    <source>
        <dbReference type="SAM" id="Phobius"/>
    </source>
</evidence>
<proteinExistence type="predicted"/>
<keyword evidence="1" id="KW-0812">Transmembrane</keyword>
<protein>
    <recommendedName>
        <fullName evidence="2">Reverse transcriptase zinc-binding domain-containing protein</fullName>
    </recommendedName>
</protein>
<keyword evidence="3" id="KW-0496">Mitochondrion</keyword>
<dbReference type="PANTHER" id="PTHR33116">
    <property type="entry name" value="REVERSE TRANSCRIPTASE ZINC-BINDING DOMAIN-CONTAINING PROTEIN-RELATED-RELATED"/>
    <property type="match status" value="1"/>
</dbReference>
<reference evidence="3" key="1">
    <citation type="journal article" date="2015" name="Genome Biol. Evol.">
        <title>Organellar Genomes of White Spruce (Picea glauca): Assembly and Annotation.</title>
        <authorList>
            <person name="Jackman S.D."/>
            <person name="Warren R.L."/>
            <person name="Gibb E.A."/>
            <person name="Vandervalk B.P."/>
            <person name="Mohamadi H."/>
            <person name="Chu J."/>
            <person name="Raymond A."/>
            <person name="Pleasance S."/>
            <person name="Coope R."/>
            <person name="Wildung M.R."/>
            <person name="Ritland C.E."/>
            <person name="Bousquet J."/>
            <person name="Jones S.J."/>
            <person name="Bohlmann J."/>
            <person name="Birol I."/>
        </authorList>
    </citation>
    <scope>NUCLEOTIDE SEQUENCE [LARGE SCALE GENOMIC DNA]</scope>
    <source>
        <tissue evidence="3">Flushing bud</tissue>
    </source>
</reference>
<feature type="transmembrane region" description="Helical" evidence="1">
    <location>
        <begin position="198"/>
        <end position="215"/>
    </location>
</feature>
<dbReference type="EMBL" id="LKAM01000006">
    <property type="protein sequence ID" value="KUM48329.1"/>
    <property type="molecule type" value="Genomic_DNA"/>
</dbReference>
<accession>A0A101LZN5</accession>
<dbReference type="PANTHER" id="PTHR33116:SF78">
    <property type="entry name" value="OS12G0587133 PROTEIN"/>
    <property type="match status" value="1"/>
</dbReference>
<dbReference type="InterPro" id="IPR026960">
    <property type="entry name" value="RVT-Znf"/>
</dbReference>
<feature type="domain" description="Reverse transcriptase zinc-binding" evidence="2">
    <location>
        <begin position="82"/>
        <end position="166"/>
    </location>
</feature>
<keyword evidence="1" id="KW-0472">Membrane</keyword>
<organism evidence="3">
    <name type="scientific">Picea glauca</name>
    <name type="common">White spruce</name>
    <name type="synonym">Pinus glauca</name>
    <dbReference type="NCBI Taxonomy" id="3330"/>
    <lineage>
        <taxon>Eukaryota</taxon>
        <taxon>Viridiplantae</taxon>
        <taxon>Streptophyta</taxon>
        <taxon>Embryophyta</taxon>
        <taxon>Tracheophyta</taxon>
        <taxon>Spermatophyta</taxon>
        <taxon>Pinopsida</taxon>
        <taxon>Pinidae</taxon>
        <taxon>Conifers I</taxon>
        <taxon>Pinales</taxon>
        <taxon>Pinaceae</taxon>
        <taxon>Picea</taxon>
    </lineage>
</organism>
<evidence type="ECO:0000259" key="2">
    <source>
        <dbReference type="Pfam" id="PF13966"/>
    </source>
</evidence>
<comment type="caution">
    <text evidence="3">The sequence shown here is derived from an EMBL/GenBank/DDBJ whole genome shotgun (WGS) entry which is preliminary data.</text>
</comment>
<evidence type="ECO:0000313" key="3">
    <source>
        <dbReference type="EMBL" id="KUM48329.1"/>
    </source>
</evidence>
<name>A0A101LZN5_PICGL</name>
<gene>
    <name evidence="3" type="ORF">ABT39_MTgene5329</name>
</gene>
<dbReference type="AlphaFoldDB" id="A0A101LZN5"/>